<dbReference type="GO" id="GO:0000166">
    <property type="term" value="F:nucleotide binding"/>
    <property type="evidence" value="ECO:0007669"/>
    <property type="project" value="InterPro"/>
</dbReference>
<dbReference type="Pfam" id="PF01408">
    <property type="entry name" value="GFO_IDH_MocA"/>
    <property type="match status" value="1"/>
</dbReference>
<dbReference type="Proteomes" id="UP000676310">
    <property type="component" value="Unassembled WGS sequence"/>
</dbReference>
<dbReference type="SUPFAM" id="SSF55347">
    <property type="entry name" value="Glyceraldehyde-3-phosphate dehydrogenase-like, C-terminal domain"/>
    <property type="match status" value="1"/>
</dbReference>
<dbReference type="AlphaFoldDB" id="A0A8J2I1U6"/>
<dbReference type="Gene3D" id="3.30.360.10">
    <property type="entry name" value="Dihydrodipicolinate Reductase, domain 2"/>
    <property type="match status" value="2"/>
</dbReference>
<organism evidence="3 4">
    <name type="scientific">Alternaria atra</name>
    <dbReference type="NCBI Taxonomy" id="119953"/>
    <lineage>
        <taxon>Eukaryota</taxon>
        <taxon>Fungi</taxon>
        <taxon>Dikarya</taxon>
        <taxon>Ascomycota</taxon>
        <taxon>Pezizomycotina</taxon>
        <taxon>Dothideomycetes</taxon>
        <taxon>Pleosporomycetidae</taxon>
        <taxon>Pleosporales</taxon>
        <taxon>Pleosporineae</taxon>
        <taxon>Pleosporaceae</taxon>
        <taxon>Alternaria</taxon>
        <taxon>Alternaria sect. Ulocladioides</taxon>
    </lineage>
</organism>
<accession>A0A8J2I1U6</accession>
<dbReference type="PANTHER" id="PTHR43377">
    <property type="entry name" value="BILIVERDIN REDUCTASE A"/>
    <property type="match status" value="1"/>
</dbReference>
<feature type="domain" description="Gfo/Idh/MocA-like oxidoreductase N-terminal" evidence="2">
    <location>
        <begin position="25"/>
        <end position="156"/>
    </location>
</feature>
<dbReference type="InterPro" id="IPR036291">
    <property type="entry name" value="NAD(P)-bd_dom_sf"/>
</dbReference>
<dbReference type="EMBL" id="CAJRGZ010000015">
    <property type="protein sequence ID" value="CAG5149991.1"/>
    <property type="molecule type" value="Genomic_DNA"/>
</dbReference>
<evidence type="ECO:0000313" key="4">
    <source>
        <dbReference type="Proteomes" id="UP000676310"/>
    </source>
</evidence>
<dbReference type="RefSeq" id="XP_043166052.1">
    <property type="nucleotide sequence ID" value="XM_043310117.1"/>
</dbReference>
<dbReference type="InterPro" id="IPR051450">
    <property type="entry name" value="Gfo/Idh/MocA_Oxidoreductases"/>
</dbReference>
<gene>
    <name evidence="3" type="ORF">ALTATR162_LOCUS2511</name>
</gene>
<reference evidence="3" key="1">
    <citation type="submission" date="2021-05" db="EMBL/GenBank/DDBJ databases">
        <authorList>
            <person name="Stam R."/>
        </authorList>
    </citation>
    <scope>NUCLEOTIDE SEQUENCE</scope>
    <source>
        <strain evidence="3">CS162</strain>
    </source>
</reference>
<keyword evidence="4" id="KW-1185">Reference proteome</keyword>
<evidence type="ECO:0000259" key="2">
    <source>
        <dbReference type="Pfam" id="PF01408"/>
    </source>
</evidence>
<proteinExistence type="predicted"/>
<name>A0A8J2I1U6_9PLEO</name>
<protein>
    <recommendedName>
        <fullName evidence="2">Gfo/Idh/MocA-like oxidoreductase N-terminal domain-containing protein</fullName>
    </recommendedName>
</protein>
<evidence type="ECO:0000256" key="1">
    <source>
        <dbReference type="SAM" id="MobiDB-lite"/>
    </source>
</evidence>
<evidence type="ECO:0000313" key="3">
    <source>
        <dbReference type="EMBL" id="CAG5149991.1"/>
    </source>
</evidence>
<dbReference type="Gene3D" id="3.40.50.720">
    <property type="entry name" value="NAD(P)-binding Rossmann-like Domain"/>
    <property type="match status" value="1"/>
</dbReference>
<dbReference type="InterPro" id="IPR000683">
    <property type="entry name" value="Gfo/Idh/MocA-like_OxRdtase_N"/>
</dbReference>
<comment type="caution">
    <text evidence="3">The sequence shown here is derived from an EMBL/GenBank/DDBJ whole genome shotgun (WGS) entry which is preliminary data.</text>
</comment>
<dbReference type="OrthoDB" id="5300765at2759"/>
<dbReference type="SUPFAM" id="SSF51735">
    <property type="entry name" value="NAD(P)-binding Rossmann-fold domains"/>
    <property type="match status" value="1"/>
</dbReference>
<sequence>MPSLEANGTAFLQAAEKQTFINPPRVLIIGAGSRGTAYAEATLSSTNSILAAVCEPSDYKRVELGRKFIWGKDEDAKDHQAFYGWQEWKEYEIKRREHEKAGHEVEKGVDAVFVCVLDEMHEEVVCGIADMGVHISCEKPMSTRLDSCMRMYRALRAPNSGNEAKETIFGICHVLRYSPHNMLLRHLVLEKDVIGDVLSIEHVEPVGWWHFSHSYVRGNWRKESKTAPSLLTKSCHDIDFLMWMLCSPRPDTKNATPHLPSYITSTGSRKFFRKERKPKAAGSATNCLSCVFEPECDYSAKKIYLERHLNNGNADWPVKIVNPEIEDIYKTTGKEAAEKQLLNDLAEDYSVDTPISEVEQRPWFGRCVWESDNDVCDDQMVTITWDDDPIVEDDDGLPILHGRGAKTAQFHMVAFTEKQCERRGRIYGTKGEIEYDSINIKVHNFSTGQTKTHSPHLAGGGHGGGDEGLARQFLMAVNAVDSGAMPASEAQRQYLGCDLDEAFRSHAMVFAVLHSSGSFTSFIMYSRQTTPPTASFNYVPGSVGSDVTYYSQASSPEPQFAGPTPPRSPVRQYGPVLLPKVRMQDQIAEPTSGPIRHRRTTSTSSSIGYAYSPYSRPASMVRRGSSPFNHNMHNAHSTMTSPVSTASSYDFNLSTLNSPITFPQQPELPRRSSYVGSHSRSTSANRARHARAGSAGSVDEQVISRYGFPTYRNMPSYVTASSAPQSNLSLVTSLPSSYSSVQDMPSFTSTCTQDFVVPEFEAAPAVQYPSFTDVSFDGFQQVPATSSLVEYLSSTNPSPSLVRRVTSAPRGINNHFWWDIRNLRSWEDFNITTIKSIPSVLPLLEVPVPANYLPQPCRQNLQPENESALQDICTNYYANKVNAVLKVAQGNSHMVMRAIKPVAGQRQQPEFVSNYPSDYEKTLFGDSRGRVVGLVKCYDQWNTGMRSESPPKQVLYLQGLAHLHRVMREHGCRYGFIMTEIELLCVRCGGPSSFSTPDPTTVNAQAGVPIYGYLETSAPIRLSTSGSHPETGDIQLTAALALWYLHMLAKENPFEGMGTWRMDVGGPAALTRQNFLEKDTWIPKPQLGEKREAKRVRGWVFPDEPLSKRECGKGKRGKSIG</sequence>
<dbReference type="PANTHER" id="PTHR43377:SF12">
    <property type="entry name" value="BINDING ROSSMANN FOLD OXIDOREDUCTASE, PUTATIVE (AFU_ORTHOLOGUE AFUA_3G11840)-RELATED"/>
    <property type="match status" value="1"/>
</dbReference>
<feature type="region of interest" description="Disordered" evidence="1">
    <location>
        <begin position="590"/>
        <end position="609"/>
    </location>
</feature>
<dbReference type="GeneID" id="67013965"/>
<feature type="region of interest" description="Disordered" evidence="1">
    <location>
        <begin position="660"/>
        <end position="696"/>
    </location>
</feature>